<dbReference type="PANTHER" id="PTHR48051:SF1">
    <property type="entry name" value="RAS SUPPRESSOR PROTEIN 1"/>
    <property type="match status" value="1"/>
</dbReference>
<dbReference type="AlphaFoldDB" id="A0ABD3X437"/>
<evidence type="ECO:0000256" key="2">
    <source>
        <dbReference type="ARBA" id="ARBA00022737"/>
    </source>
</evidence>
<gene>
    <name evidence="3" type="ORF">ACJMK2_032029</name>
</gene>
<dbReference type="EMBL" id="JBJQND010000004">
    <property type="protein sequence ID" value="KAL3879743.1"/>
    <property type="molecule type" value="Genomic_DNA"/>
</dbReference>
<evidence type="ECO:0000313" key="4">
    <source>
        <dbReference type="Proteomes" id="UP001634394"/>
    </source>
</evidence>
<sequence>MPKDNLKDEIVDGELDLSLNNLTTVPVKDLVPLTKATRLDLSCNLLKSLPNDFCTLKHLVKIDLSKNFLDSLPDNFGSLINLQHLDLLGNKLTLLPVSFYKLQKLKWLDLKDNPLEEELKGVAGDCLDEAQCKKCATQVVKYMFQMNERLVSFRKQQEKERQILILRSRQDQSQTDFSGQSITNNRKFLLKLKTFRLKFSVFFMCLSFHSCYFKVHLHCFPISGKMSLYFYNLVFSAYYHSN</sequence>
<dbReference type="SMART" id="SM00369">
    <property type="entry name" value="LRR_TYP"/>
    <property type="match status" value="4"/>
</dbReference>
<keyword evidence="1" id="KW-0433">Leucine-rich repeat</keyword>
<dbReference type="InterPro" id="IPR050216">
    <property type="entry name" value="LRR_domain-containing"/>
</dbReference>
<name>A0ABD3X437_SINWO</name>
<dbReference type="Pfam" id="PF13855">
    <property type="entry name" value="LRR_8"/>
    <property type="match status" value="1"/>
</dbReference>
<dbReference type="PANTHER" id="PTHR48051">
    <property type="match status" value="1"/>
</dbReference>
<dbReference type="Proteomes" id="UP001634394">
    <property type="component" value="Unassembled WGS sequence"/>
</dbReference>
<dbReference type="Pfam" id="PF00560">
    <property type="entry name" value="LRR_1"/>
    <property type="match status" value="1"/>
</dbReference>
<accession>A0ABD3X437</accession>
<protein>
    <recommendedName>
        <fullName evidence="5">Leucine rich repeat containing 59</fullName>
    </recommendedName>
</protein>
<dbReference type="InterPro" id="IPR003591">
    <property type="entry name" value="Leu-rich_rpt_typical-subtyp"/>
</dbReference>
<organism evidence="3 4">
    <name type="scientific">Sinanodonta woodiana</name>
    <name type="common">Chinese pond mussel</name>
    <name type="synonym">Anodonta woodiana</name>
    <dbReference type="NCBI Taxonomy" id="1069815"/>
    <lineage>
        <taxon>Eukaryota</taxon>
        <taxon>Metazoa</taxon>
        <taxon>Spiralia</taxon>
        <taxon>Lophotrochozoa</taxon>
        <taxon>Mollusca</taxon>
        <taxon>Bivalvia</taxon>
        <taxon>Autobranchia</taxon>
        <taxon>Heteroconchia</taxon>
        <taxon>Palaeoheterodonta</taxon>
        <taxon>Unionida</taxon>
        <taxon>Unionoidea</taxon>
        <taxon>Unionidae</taxon>
        <taxon>Unioninae</taxon>
        <taxon>Sinanodonta</taxon>
    </lineage>
</organism>
<dbReference type="SUPFAM" id="SSF52058">
    <property type="entry name" value="L domain-like"/>
    <property type="match status" value="1"/>
</dbReference>
<keyword evidence="2" id="KW-0677">Repeat</keyword>
<dbReference type="InterPro" id="IPR001611">
    <property type="entry name" value="Leu-rich_rpt"/>
</dbReference>
<keyword evidence="4" id="KW-1185">Reference proteome</keyword>
<comment type="caution">
    <text evidence="3">The sequence shown here is derived from an EMBL/GenBank/DDBJ whole genome shotgun (WGS) entry which is preliminary data.</text>
</comment>
<dbReference type="Gene3D" id="3.80.10.10">
    <property type="entry name" value="Ribonuclease Inhibitor"/>
    <property type="match status" value="1"/>
</dbReference>
<proteinExistence type="predicted"/>
<reference evidence="3 4" key="1">
    <citation type="submission" date="2024-11" db="EMBL/GenBank/DDBJ databases">
        <title>Chromosome-level genome assembly of the freshwater bivalve Anodonta woodiana.</title>
        <authorList>
            <person name="Chen X."/>
        </authorList>
    </citation>
    <scope>NUCLEOTIDE SEQUENCE [LARGE SCALE GENOMIC DNA]</scope>
    <source>
        <strain evidence="3">MN2024</strain>
        <tissue evidence="3">Gills</tissue>
    </source>
</reference>
<dbReference type="InterPro" id="IPR032675">
    <property type="entry name" value="LRR_dom_sf"/>
</dbReference>
<evidence type="ECO:0000313" key="3">
    <source>
        <dbReference type="EMBL" id="KAL3879743.1"/>
    </source>
</evidence>
<evidence type="ECO:0000256" key="1">
    <source>
        <dbReference type="ARBA" id="ARBA00022614"/>
    </source>
</evidence>
<evidence type="ECO:0008006" key="5">
    <source>
        <dbReference type="Google" id="ProtNLM"/>
    </source>
</evidence>